<dbReference type="Pfam" id="PF01797">
    <property type="entry name" value="Y1_Tnp"/>
    <property type="match status" value="1"/>
</dbReference>
<dbReference type="EMBL" id="JBBMFF010000015">
    <property type="protein sequence ID" value="MEQ2509655.1"/>
    <property type="molecule type" value="Genomic_DNA"/>
</dbReference>
<evidence type="ECO:0000259" key="1">
    <source>
        <dbReference type="SMART" id="SM01321"/>
    </source>
</evidence>
<dbReference type="Proteomes" id="UP001491552">
    <property type="component" value="Unassembled WGS sequence"/>
</dbReference>
<reference evidence="2 3" key="1">
    <citation type="submission" date="2024-03" db="EMBL/GenBank/DDBJ databases">
        <title>Human intestinal bacterial collection.</title>
        <authorList>
            <person name="Pauvert C."/>
            <person name="Hitch T.C.A."/>
            <person name="Clavel T."/>
        </authorList>
    </citation>
    <scope>NUCLEOTIDE SEQUENCE [LARGE SCALE GENOMIC DNA]</scope>
    <source>
        <strain evidence="2 3">CLA-AA-H192</strain>
    </source>
</reference>
<gene>
    <name evidence="2" type="ORF">WMO66_00095</name>
</gene>
<name>A0ABV1G2R5_9FIRM</name>
<dbReference type="Gene3D" id="3.30.70.1290">
    <property type="entry name" value="Transposase IS200-like"/>
    <property type="match status" value="1"/>
</dbReference>
<evidence type="ECO:0000313" key="3">
    <source>
        <dbReference type="Proteomes" id="UP001491552"/>
    </source>
</evidence>
<feature type="domain" description="Transposase IS200-like" evidence="1">
    <location>
        <begin position="17"/>
        <end position="137"/>
    </location>
</feature>
<sequence>MSYPRRKSPRLPSYDYRTQNYYFVTVCTANKALLFGGPIPLNKFGMIAQNAFLQMELHNPHMQVIKFVVMPNHVHALLSLEEETTALPDVIGAYKSHVTKMIHEITPGISVWQRSFHDHVIRNQREFEKIWNYIDTNPVRWTDDCFFE</sequence>
<comment type="caution">
    <text evidence="2">The sequence shown here is derived from an EMBL/GenBank/DDBJ whole genome shotgun (WGS) entry which is preliminary data.</text>
</comment>
<organism evidence="2 3">
    <name type="scientific">Faecousia intestinalis</name>
    <dbReference type="NCBI Taxonomy" id="3133167"/>
    <lineage>
        <taxon>Bacteria</taxon>
        <taxon>Bacillati</taxon>
        <taxon>Bacillota</taxon>
        <taxon>Clostridia</taxon>
        <taxon>Eubacteriales</taxon>
        <taxon>Oscillospiraceae</taxon>
        <taxon>Faecousia</taxon>
    </lineage>
</organism>
<protein>
    <submittedName>
        <fullName evidence="2">Transposase</fullName>
    </submittedName>
</protein>
<evidence type="ECO:0000313" key="2">
    <source>
        <dbReference type="EMBL" id="MEQ2509655.1"/>
    </source>
</evidence>
<dbReference type="InterPro" id="IPR036515">
    <property type="entry name" value="Transposase_17_sf"/>
</dbReference>
<keyword evidence="3" id="KW-1185">Reference proteome</keyword>
<dbReference type="NCBIfam" id="NF047646">
    <property type="entry name" value="REP_Tyr_transpos"/>
    <property type="match status" value="1"/>
</dbReference>
<dbReference type="PANTHER" id="PTHR36966:SF1">
    <property type="entry name" value="REP-ASSOCIATED TYROSINE TRANSPOSASE"/>
    <property type="match status" value="1"/>
</dbReference>
<proteinExistence type="predicted"/>
<dbReference type="SUPFAM" id="SSF143422">
    <property type="entry name" value="Transposase IS200-like"/>
    <property type="match status" value="1"/>
</dbReference>
<dbReference type="RefSeq" id="WP_349134371.1">
    <property type="nucleotide sequence ID" value="NZ_JBBMFF010000015.1"/>
</dbReference>
<dbReference type="SMART" id="SM01321">
    <property type="entry name" value="Y1_Tnp"/>
    <property type="match status" value="1"/>
</dbReference>
<accession>A0ABV1G2R5</accession>
<dbReference type="InterPro" id="IPR052715">
    <property type="entry name" value="RAYT_transposase"/>
</dbReference>
<dbReference type="InterPro" id="IPR002686">
    <property type="entry name" value="Transposase_17"/>
</dbReference>
<dbReference type="PANTHER" id="PTHR36966">
    <property type="entry name" value="REP-ASSOCIATED TYROSINE TRANSPOSASE"/>
    <property type="match status" value="1"/>
</dbReference>